<keyword evidence="2" id="KW-0732">Signal</keyword>
<feature type="transmembrane region" description="Helical" evidence="1">
    <location>
        <begin position="30"/>
        <end position="53"/>
    </location>
</feature>
<protein>
    <recommendedName>
        <fullName evidence="5">Transmembrane protein</fullName>
    </recommendedName>
</protein>
<gene>
    <name evidence="3" type="ORF">Nepgr_031307</name>
</gene>
<name>A0AAD3TI16_NEPGR</name>
<dbReference type="AlphaFoldDB" id="A0AAD3TI16"/>
<keyword evidence="1" id="KW-0812">Transmembrane</keyword>
<dbReference type="EMBL" id="BSYO01000036">
    <property type="protein sequence ID" value="GMH29464.1"/>
    <property type="molecule type" value="Genomic_DNA"/>
</dbReference>
<evidence type="ECO:0008006" key="5">
    <source>
        <dbReference type="Google" id="ProtNLM"/>
    </source>
</evidence>
<feature type="signal peptide" evidence="2">
    <location>
        <begin position="1"/>
        <end position="20"/>
    </location>
</feature>
<evidence type="ECO:0000313" key="3">
    <source>
        <dbReference type="EMBL" id="GMH29464.1"/>
    </source>
</evidence>
<feature type="chain" id="PRO_5042202262" description="Transmembrane protein" evidence="2">
    <location>
        <begin position="21"/>
        <end position="170"/>
    </location>
</feature>
<evidence type="ECO:0000256" key="2">
    <source>
        <dbReference type="SAM" id="SignalP"/>
    </source>
</evidence>
<sequence>MRLLAFLALWVVLLAAPVCGGFEKKKSLGFLCGFFGSIMYPHLLILVPVWWWYPCLLSVTWCLGVPFVHDVVGEDSACFDGELGCAAWTRLVVSLPDESPWFGCVMVSVVGSLGIVNGVTLALFPFGWGCVVVLESPCRFDGDWAGRRLPWPEALEYGGASWSRLYGRSS</sequence>
<organism evidence="3 4">
    <name type="scientific">Nepenthes gracilis</name>
    <name type="common">Slender pitcher plant</name>
    <dbReference type="NCBI Taxonomy" id="150966"/>
    <lineage>
        <taxon>Eukaryota</taxon>
        <taxon>Viridiplantae</taxon>
        <taxon>Streptophyta</taxon>
        <taxon>Embryophyta</taxon>
        <taxon>Tracheophyta</taxon>
        <taxon>Spermatophyta</taxon>
        <taxon>Magnoliopsida</taxon>
        <taxon>eudicotyledons</taxon>
        <taxon>Gunneridae</taxon>
        <taxon>Pentapetalae</taxon>
        <taxon>Caryophyllales</taxon>
        <taxon>Nepenthaceae</taxon>
        <taxon>Nepenthes</taxon>
    </lineage>
</organism>
<evidence type="ECO:0000256" key="1">
    <source>
        <dbReference type="SAM" id="Phobius"/>
    </source>
</evidence>
<comment type="caution">
    <text evidence="3">The sequence shown here is derived from an EMBL/GenBank/DDBJ whole genome shotgun (WGS) entry which is preliminary data.</text>
</comment>
<accession>A0AAD3TI16</accession>
<keyword evidence="1" id="KW-0472">Membrane</keyword>
<evidence type="ECO:0000313" key="4">
    <source>
        <dbReference type="Proteomes" id="UP001279734"/>
    </source>
</evidence>
<keyword evidence="1" id="KW-1133">Transmembrane helix</keyword>
<keyword evidence="4" id="KW-1185">Reference proteome</keyword>
<reference evidence="3" key="1">
    <citation type="submission" date="2023-05" db="EMBL/GenBank/DDBJ databases">
        <title>Nepenthes gracilis genome sequencing.</title>
        <authorList>
            <person name="Fukushima K."/>
        </authorList>
    </citation>
    <scope>NUCLEOTIDE SEQUENCE</scope>
    <source>
        <strain evidence="3">SING2019-196</strain>
    </source>
</reference>
<proteinExistence type="predicted"/>
<dbReference type="Proteomes" id="UP001279734">
    <property type="component" value="Unassembled WGS sequence"/>
</dbReference>